<dbReference type="InterPro" id="IPR001453">
    <property type="entry name" value="MoaB/Mog_dom"/>
</dbReference>
<dbReference type="InterPro" id="IPR008136">
    <property type="entry name" value="CinA_C"/>
</dbReference>
<dbReference type="HAMAP" id="MF_00226_B">
    <property type="entry name" value="CinA_B"/>
    <property type="match status" value="1"/>
</dbReference>
<reference evidence="3 4" key="1">
    <citation type="submission" date="2016-09" db="EMBL/GenBank/DDBJ databases">
        <authorList>
            <person name="Capua I."/>
            <person name="De Benedictis P."/>
            <person name="Joannis T."/>
            <person name="Lombin L.H."/>
            <person name="Cattoli G."/>
        </authorList>
    </citation>
    <scope>NUCLEOTIDE SEQUENCE [LARGE SCALE GENOMIC DNA]</scope>
    <source>
        <strain evidence="3 4">NRS-1</strain>
    </source>
</reference>
<dbReference type="Pfam" id="PF00994">
    <property type="entry name" value="MoCF_biosynth"/>
    <property type="match status" value="1"/>
</dbReference>
<dbReference type="AlphaFoldDB" id="A0A1E5UGM3"/>
<dbReference type="InterPro" id="IPR036653">
    <property type="entry name" value="CinA-like_C"/>
</dbReference>
<dbReference type="Pfam" id="PF02464">
    <property type="entry name" value="CinA"/>
    <property type="match status" value="1"/>
</dbReference>
<dbReference type="SMART" id="SM00852">
    <property type="entry name" value="MoCF_biosynth"/>
    <property type="match status" value="1"/>
</dbReference>
<dbReference type="InterPro" id="IPR041424">
    <property type="entry name" value="CinA_KH"/>
</dbReference>
<evidence type="ECO:0000313" key="4">
    <source>
        <dbReference type="Proteomes" id="UP000095601"/>
    </source>
</evidence>
<dbReference type="PANTHER" id="PTHR13939:SF0">
    <property type="entry name" value="NMN AMIDOHYDROLASE-LIKE PROTEIN YFAY"/>
    <property type="match status" value="1"/>
</dbReference>
<gene>
    <name evidence="3" type="ORF">BHF72_1497</name>
</gene>
<dbReference type="SUPFAM" id="SSF53218">
    <property type="entry name" value="Molybdenum cofactor biosynthesis proteins"/>
    <property type="match status" value="1"/>
</dbReference>
<comment type="caution">
    <text evidence="3">The sequence shown here is derived from an EMBL/GenBank/DDBJ whole genome shotgun (WGS) entry which is preliminary data.</text>
</comment>
<dbReference type="Pfam" id="PF18146">
    <property type="entry name" value="CinA_KH"/>
    <property type="match status" value="1"/>
</dbReference>
<dbReference type="Gene3D" id="3.40.980.10">
    <property type="entry name" value="MoaB/Mog-like domain"/>
    <property type="match status" value="1"/>
</dbReference>
<dbReference type="CDD" id="cd00885">
    <property type="entry name" value="cinA"/>
    <property type="match status" value="1"/>
</dbReference>
<dbReference type="RefSeq" id="WP_069797156.1">
    <property type="nucleotide sequence ID" value="NZ_CP034157.1"/>
</dbReference>
<evidence type="ECO:0000259" key="2">
    <source>
        <dbReference type="SMART" id="SM00852"/>
    </source>
</evidence>
<keyword evidence="4" id="KW-1185">Reference proteome</keyword>
<dbReference type="KEGG" id="cnr:EB819_01690"/>
<dbReference type="NCBIfam" id="TIGR00200">
    <property type="entry name" value="cinA_nterm"/>
    <property type="match status" value="1"/>
</dbReference>
<evidence type="ECO:0000256" key="1">
    <source>
        <dbReference type="HAMAP-Rule" id="MF_00226"/>
    </source>
</evidence>
<organism evidence="3 4">
    <name type="scientific">Cloacibacterium normanense</name>
    <dbReference type="NCBI Taxonomy" id="237258"/>
    <lineage>
        <taxon>Bacteria</taxon>
        <taxon>Pseudomonadati</taxon>
        <taxon>Bacteroidota</taxon>
        <taxon>Flavobacteriia</taxon>
        <taxon>Flavobacteriales</taxon>
        <taxon>Weeksellaceae</taxon>
    </lineage>
</organism>
<dbReference type="NCBIfam" id="TIGR00199">
    <property type="entry name" value="PncC_domain"/>
    <property type="match status" value="1"/>
</dbReference>
<dbReference type="Gene3D" id="3.90.950.20">
    <property type="entry name" value="CinA-like"/>
    <property type="match status" value="1"/>
</dbReference>
<name>A0A1E5UGM3_9FLAO</name>
<dbReference type="STRING" id="237258.SAMN04489756_10685"/>
<dbReference type="PIRSF" id="PIRSF006728">
    <property type="entry name" value="CinA"/>
    <property type="match status" value="1"/>
</dbReference>
<dbReference type="InterPro" id="IPR036425">
    <property type="entry name" value="MoaB/Mog-like_dom_sf"/>
</dbReference>
<dbReference type="PATRIC" id="fig|237258.4.peg.1449"/>
<dbReference type="OrthoDB" id="9801454at2"/>
<dbReference type="PANTHER" id="PTHR13939">
    <property type="entry name" value="NICOTINAMIDE-NUCLEOTIDE AMIDOHYDROLASE PNCC"/>
    <property type="match status" value="1"/>
</dbReference>
<protein>
    <recommendedName>
        <fullName evidence="1">CinA-like protein</fullName>
    </recommendedName>
</protein>
<dbReference type="EMBL" id="MKGI01000012">
    <property type="protein sequence ID" value="OEL12040.1"/>
    <property type="molecule type" value="Genomic_DNA"/>
</dbReference>
<dbReference type="SUPFAM" id="SSF142433">
    <property type="entry name" value="CinA-like"/>
    <property type="match status" value="1"/>
</dbReference>
<feature type="domain" description="MoaB/Mog" evidence="2">
    <location>
        <begin position="5"/>
        <end position="173"/>
    </location>
</feature>
<dbReference type="Proteomes" id="UP000095601">
    <property type="component" value="Unassembled WGS sequence"/>
</dbReference>
<comment type="similarity">
    <text evidence="1">Belongs to the CinA family.</text>
</comment>
<evidence type="ECO:0000313" key="3">
    <source>
        <dbReference type="EMBL" id="OEL12040.1"/>
    </source>
</evidence>
<dbReference type="NCBIfam" id="TIGR00177">
    <property type="entry name" value="molyb_syn"/>
    <property type="match status" value="1"/>
</dbReference>
<dbReference type="InterPro" id="IPR008135">
    <property type="entry name" value="Competence-induced_CinA"/>
</dbReference>
<sequence length="418" mass="46803">MKNAVLITIGNEVLSGTTVDTNSNFIAKELSKIGISVSQIFTISDEIEIIKNTLQSAFQLTDLVMTTGGLGPTKDDKTKKAFCEFFNDEIVYDEETFQHLKTRLERIGRLEIIERNREQAMILSKAKVFQNHNGTAPSLMVEEKGKIAICLPGVPYEVKPLVKDQIIPYLQKEFESNFLKIKTVSVVNYPESLLSDALEDWELNLPKNFSLSYLPIANRVKLKLTASGKDLDALEIQLEEEISKIRPLLKAHIISENGDKIEEILHDFLISRSLTISTAESCTGGELSHLITSVSGSSNYFLGGICTYQTEKKTKILGVSEDLIKEKTVVSAEVAEAMSLGCQKLFKTDIALSTTGVAGPNSDEFNSEIGTVFYSIRVKDFEKTFRLYLPHLERKDFMNFVSQKVLQDLIQILIQENL</sequence>
<dbReference type="InterPro" id="IPR050101">
    <property type="entry name" value="CinA"/>
</dbReference>
<proteinExistence type="inferred from homology"/>
<accession>A0A1E5UGM3</accession>